<keyword evidence="4" id="KW-1185">Reference proteome</keyword>
<keyword evidence="3" id="KW-0378">Hydrolase</keyword>
<dbReference type="Proteomes" id="UP000229897">
    <property type="component" value="Chromosome"/>
</dbReference>
<name>A0A2D2DGV7_9BURK</name>
<dbReference type="Pfam" id="PF00144">
    <property type="entry name" value="Beta-lactamase"/>
    <property type="match status" value="1"/>
</dbReference>
<feature type="domain" description="Beta-lactamase-related" evidence="2">
    <location>
        <begin position="58"/>
        <end position="386"/>
    </location>
</feature>
<dbReference type="SUPFAM" id="SSF56601">
    <property type="entry name" value="beta-lactamase/transpeptidase-like"/>
    <property type="match status" value="1"/>
</dbReference>
<reference evidence="3" key="1">
    <citation type="submission" date="2017-10" db="EMBL/GenBank/DDBJ databases">
        <title>Massilia psychrophilum sp. nov., a novel purple-pigmented bacterium isolated from Tianshan glacier, Xinjiang Municipality, China.</title>
        <authorList>
            <person name="Wang H."/>
        </authorList>
    </citation>
    <scope>NUCLEOTIDE SEQUENCE [LARGE SCALE GENOMIC DNA]</scope>
    <source>
        <strain evidence="3">B2</strain>
    </source>
</reference>
<proteinExistence type="predicted"/>
<dbReference type="GO" id="GO:0016787">
    <property type="term" value="F:hydrolase activity"/>
    <property type="evidence" value="ECO:0007669"/>
    <property type="project" value="UniProtKB-KW"/>
</dbReference>
<dbReference type="PANTHER" id="PTHR46825">
    <property type="entry name" value="D-ALANYL-D-ALANINE-CARBOXYPEPTIDASE/ENDOPEPTIDASE AMPH"/>
    <property type="match status" value="1"/>
</dbReference>
<dbReference type="AlphaFoldDB" id="A0A2D2DGV7"/>
<evidence type="ECO:0000313" key="3">
    <source>
        <dbReference type="EMBL" id="ATQ74214.1"/>
    </source>
</evidence>
<evidence type="ECO:0000256" key="1">
    <source>
        <dbReference type="SAM" id="SignalP"/>
    </source>
</evidence>
<keyword evidence="1" id="KW-0732">Signal</keyword>
<dbReference type="Gene3D" id="3.40.710.10">
    <property type="entry name" value="DD-peptidase/beta-lactamase superfamily"/>
    <property type="match status" value="1"/>
</dbReference>
<protein>
    <submittedName>
        <fullName evidence="3">Serine hydrolase</fullName>
    </submittedName>
</protein>
<evidence type="ECO:0000259" key="2">
    <source>
        <dbReference type="Pfam" id="PF00144"/>
    </source>
</evidence>
<accession>A0A2D2DGV7</accession>
<dbReference type="InterPro" id="IPR012338">
    <property type="entry name" value="Beta-lactam/transpept-like"/>
</dbReference>
<dbReference type="PANTHER" id="PTHR46825:SF12">
    <property type="entry name" value="PENICILLIN-BINDING PROTEIN 4"/>
    <property type="match status" value="1"/>
</dbReference>
<sequence length="395" mass="43093">MTKPYRQRPVRISIIFLFAISVLPMQAVQARDDVASLIAQIETPQTFPDRDDLDSLAMAALMKRLRVPGVSIAVVKDFKIHWAKAYGVADAQTGRVLDTATRFQAASISKPVTALAAMRLAQENRLNLDADINTMLKSWQVPRSALTRKQAVTPRSLFSHTSGADDGFGFPGYEPGAPLPTTVQMLDGRPPSNVGKVAFARAPFEAYKYSGGGLTIMQLALTELSGRPFAQLMASSVLGPAGMSDSSFGPPALERAALAHDEQGRRMGAPWRVHPELAAAGLWTTPSDLARFVIEIQTAARGPKGRVLEQRFAREMLTPVGIGRYAVGLAIDRHGDGWYFSHNGSNWGYRAWMTGHVRKGYGLVIMTNGDNGMPLMNQIADRVAKAYNWDSIEKP</sequence>
<gene>
    <name evidence="3" type="ORF">CR152_06650</name>
</gene>
<evidence type="ECO:0000313" key="4">
    <source>
        <dbReference type="Proteomes" id="UP000229897"/>
    </source>
</evidence>
<organism evidence="3 4">
    <name type="scientific">Massilia violaceinigra</name>
    <dbReference type="NCBI Taxonomy" id="2045208"/>
    <lineage>
        <taxon>Bacteria</taxon>
        <taxon>Pseudomonadati</taxon>
        <taxon>Pseudomonadota</taxon>
        <taxon>Betaproteobacteria</taxon>
        <taxon>Burkholderiales</taxon>
        <taxon>Oxalobacteraceae</taxon>
        <taxon>Telluria group</taxon>
        <taxon>Massilia</taxon>
    </lineage>
</organism>
<dbReference type="InterPro" id="IPR050491">
    <property type="entry name" value="AmpC-like"/>
</dbReference>
<dbReference type="KEGG" id="mass:CR152_06650"/>
<feature type="chain" id="PRO_5013770172" evidence="1">
    <location>
        <begin position="28"/>
        <end position="395"/>
    </location>
</feature>
<dbReference type="InterPro" id="IPR001466">
    <property type="entry name" value="Beta-lactam-related"/>
</dbReference>
<dbReference type="EMBL" id="CP024608">
    <property type="protein sequence ID" value="ATQ74214.1"/>
    <property type="molecule type" value="Genomic_DNA"/>
</dbReference>
<feature type="signal peptide" evidence="1">
    <location>
        <begin position="1"/>
        <end position="27"/>
    </location>
</feature>